<protein>
    <recommendedName>
        <fullName evidence="4">lipopolysaccharide heptosyltransferase II</fullName>
        <ecNumber evidence="4">2.4.99.24</ecNumber>
    </recommendedName>
</protein>
<evidence type="ECO:0000256" key="1">
    <source>
        <dbReference type="ARBA" id="ARBA00022676"/>
    </source>
</evidence>
<accession>A0ABQ6M0M6</accession>
<evidence type="ECO:0000256" key="5">
    <source>
        <dbReference type="ARBA" id="ARBA00047503"/>
    </source>
</evidence>
<dbReference type="PANTHER" id="PTHR30160:SF7">
    <property type="entry name" value="ADP-HEPTOSE--LPS HEPTOSYLTRANSFERASE 2"/>
    <property type="match status" value="1"/>
</dbReference>
<dbReference type="CDD" id="cd03789">
    <property type="entry name" value="GT9_LPS_heptosyltransferase"/>
    <property type="match status" value="1"/>
</dbReference>
<dbReference type="InterPro" id="IPR011910">
    <property type="entry name" value="RfaF"/>
</dbReference>
<dbReference type="Proteomes" id="UP001224392">
    <property type="component" value="Unassembled WGS sequence"/>
</dbReference>
<dbReference type="RefSeq" id="WP_285764491.1">
    <property type="nucleotide sequence ID" value="NZ_BSYJ01000004.1"/>
</dbReference>
<evidence type="ECO:0000313" key="7">
    <source>
        <dbReference type="Proteomes" id="UP001224392"/>
    </source>
</evidence>
<gene>
    <name evidence="6" type="primary">waaF</name>
    <name evidence="6" type="ORF">MNKW57_21970</name>
</gene>
<dbReference type="Pfam" id="PF01075">
    <property type="entry name" value="Glyco_transf_9"/>
    <property type="match status" value="1"/>
</dbReference>
<comment type="similarity">
    <text evidence="3">Belongs to the glycosyltransferase 9 family.</text>
</comment>
<evidence type="ECO:0000256" key="3">
    <source>
        <dbReference type="ARBA" id="ARBA00043995"/>
    </source>
</evidence>
<dbReference type="EC" id="2.4.99.24" evidence="4"/>
<proteinExistence type="inferred from homology"/>
<dbReference type="NCBIfam" id="TIGR02195">
    <property type="entry name" value="heptsyl_trn_II"/>
    <property type="match status" value="1"/>
</dbReference>
<dbReference type="InterPro" id="IPR051199">
    <property type="entry name" value="LPS_LOS_Heptosyltrfase"/>
</dbReference>
<evidence type="ECO:0000313" key="6">
    <source>
        <dbReference type="EMBL" id="GMG87876.1"/>
    </source>
</evidence>
<comment type="catalytic activity">
    <reaction evidence="5">
        <text>an L-alpha-D-Hep-(1-&gt;5)-[alpha-Kdo-(2-&gt;4)]-alpha-Kdo-(2-&gt;6)-lipid A + ADP-L-glycero-beta-D-manno-heptose = an L-alpha-D-Hep-(1-&gt;3)-L-alpha-D-Hep-(1-&gt;5)-[alpha-Kdo-(2-&gt;4)]-alpha-Kdo-(2-&gt;6)-lipid A + ADP + H(+)</text>
        <dbReference type="Rhea" id="RHEA:74071"/>
        <dbReference type="ChEBI" id="CHEBI:15378"/>
        <dbReference type="ChEBI" id="CHEBI:61506"/>
        <dbReference type="ChEBI" id="CHEBI:193068"/>
        <dbReference type="ChEBI" id="CHEBI:193069"/>
        <dbReference type="ChEBI" id="CHEBI:456216"/>
        <dbReference type="EC" id="2.4.99.24"/>
    </reaction>
</comment>
<name>A0ABQ6M0M6_9GAMM</name>
<dbReference type="PANTHER" id="PTHR30160">
    <property type="entry name" value="TETRAACYLDISACCHARIDE 4'-KINASE-RELATED"/>
    <property type="match status" value="1"/>
</dbReference>
<organism evidence="6 7">
    <name type="scientific">Biformimicrobium ophioploci</name>
    <dbReference type="NCBI Taxonomy" id="3036711"/>
    <lineage>
        <taxon>Bacteria</taxon>
        <taxon>Pseudomonadati</taxon>
        <taxon>Pseudomonadota</taxon>
        <taxon>Gammaproteobacteria</taxon>
        <taxon>Cellvibrionales</taxon>
        <taxon>Microbulbiferaceae</taxon>
        <taxon>Biformimicrobium</taxon>
    </lineage>
</organism>
<keyword evidence="1" id="KW-0328">Glycosyltransferase</keyword>
<keyword evidence="7" id="KW-1185">Reference proteome</keyword>
<dbReference type="EMBL" id="BSYJ01000004">
    <property type="protein sequence ID" value="GMG87876.1"/>
    <property type="molecule type" value="Genomic_DNA"/>
</dbReference>
<reference evidence="6 7" key="1">
    <citation type="submission" date="2023-04" db="EMBL/GenBank/DDBJ databases">
        <title>Marinobulbifer ophiurae gen. nov., sp. Nov., isolate from tissue of brittle star Ophioplocus japonicus.</title>
        <authorList>
            <person name="Kawano K."/>
            <person name="Sawayama S."/>
            <person name="Nakagawa S."/>
        </authorList>
    </citation>
    <scope>NUCLEOTIDE SEQUENCE [LARGE SCALE GENOMIC DNA]</scope>
    <source>
        <strain evidence="6 7">NKW57</strain>
    </source>
</reference>
<keyword evidence="2" id="KW-0808">Transferase</keyword>
<evidence type="ECO:0000256" key="2">
    <source>
        <dbReference type="ARBA" id="ARBA00022679"/>
    </source>
</evidence>
<dbReference type="InterPro" id="IPR002201">
    <property type="entry name" value="Glyco_trans_9"/>
</dbReference>
<dbReference type="Gene3D" id="3.40.50.2000">
    <property type="entry name" value="Glycogen Phosphorylase B"/>
    <property type="match status" value="2"/>
</dbReference>
<dbReference type="SUPFAM" id="SSF53756">
    <property type="entry name" value="UDP-Glycosyltransferase/glycogen phosphorylase"/>
    <property type="match status" value="1"/>
</dbReference>
<sequence length="355" mass="39142">MSSSQQKHPSRILIVGPSWVGDMVMAQSLFIQLKQLHPEALIDVLAPAWSRPLLERMPEVHASIEMPVGHGKLDLGKRRRLGHWLRQHNYDQAILLPNSLKSALVPFFAGIPLRTGWRGEMRYGLLNDIRLLNKQRYPLMVQRFVALALPPGAALPEALPRPALVAQDRFEALAQEFGLNRERPVLALCPGAEFGPAKRWPEAHYAEVAASKIAEGWQVWLLGSGKDRDVCADIIERQSDEARSYCENLAGRTQLADAIDLLAQADAVVSNDSGLMHIAAALGRPLAVVYGSTSPDFTPPLAEKVRILSIEVECGPCFQRECPLGHMKCLQELPPQRALDALDELCSDAGEATRA</sequence>
<evidence type="ECO:0000256" key="4">
    <source>
        <dbReference type="ARBA" id="ARBA00044042"/>
    </source>
</evidence>
<comment type="caution">
    <text evidence="6">The sequence shown here is derived from an EMBL/GenBank/DDBJ whole genome shotgun (WGS) entry which is preliminary data.</text>
</comment>